<name>A0A5N6VR31_9EURO</name>
<evidence type="ECO:0000313" key="3">
    <source>
        <dbReference type="Proteomes" id="UP000325433"/>
    </source>
</evidence>
<gene>
    <name evidence="2" type="ORF">BDV41DRAFT_544430</name>
</gene>
<accession>A0A5N6VR31</accession>
<proteinExistence type="predicted"/>
<dbReference type="EMBL" id="ML738350">
    <property type="protein sequence ID" value="KAE8310752.1"/>
    <property type="molecule type" value="Genomic_DNA"/>
</dbReference>
<evidence type="ECO:0000313" key="2">
    <source>
        <dbReference type="EMBL" id="KAE8310752.1"/>
    </source>
</evidence>
<sequence length="55" mass="6140">MNVVFFIYPDRHTDRPSSPPLPYQKTGSLNKEHPGSPTIPYCTPGRLFSTSVACM</sequence>
<protein>
    <submittedName>
        <fullName evidence="2">Uncharacterized protein</fullName>
    </submittedName>
</protein>
<reference evidence="3" key="1">
    <citation type="submission" date="2019-04" db="EMBL/GenBank/DDBJ databases">
        <title>Friends and foes A comparative genomics studyof 23 Aspergillus species from section Flavi.</title>
        <authorList>
            <consortium name="DOE Joint Genome Institute"/>
            <person name="Kjaerbolling I."/>
            <person name="Vesth T."/>
            <person name="Frisvad J.C."/>
            <person name="Nybo J.L."/>
            <person name="Theobald S."/>
            <person name="Kildgaard S."/>
            <person name="Isbrandt T."/>
            <person name="Kuo A."/>
            <person name="Sato A."/>
            <person name="Lyhne E.K."/>
            <person name="Kogle M.E."/>
            <person name="Wiebenga A."/>
            <person name="Kun R.S."/>
            <person name="Lubbers R.J."/>
            <person name="Makela M.R."/>
            <person name="Barry K."/>
            <person name="Chovatia M."/>
            <person name="Clum A."/>
            <person name="Daum C."/>
            <person name="Haridas S."/>
            <person name="He G."/>
            <person name="LaButti K."/>
            <person name="Lipzen A."/>
            <person name="Mondo S."/>
            <person name="Riley R."/>
            <person name="Salamov A."/>
            <person name="Simmons B.A."/>
            <person name="Magnuson J.K."/>
            <person name="Henrissat B."/>
            <person name="Mortensen U.H."/>
            <person name="Larsen T.O."/>
            <person name="Devries R.P."/>
            <person name="Grigoriev I.V."/>
            <person name="Machida M."/>
            <person name="Baker S.E."/>
            <person name="Andersen M.R."/>
        </authorList>
    </citation>
    <scope>NUCLEOTIDE SEQUENCE [LARGE SCALE GENOMIC DNA]</scope>
    <source>
        <strain evidence="3">CBS 130015</strain>
    </source>
</reference>
<evidence type="ECO:0000256" key="1">
    <source>
        <dbReference type="SAM" id="MobiDB-lite"/>
    </source>
</evidence>
<feature type="region of interest" description="Disordered" evidence="1">
    <location>
        <begin position="11"/>
        <end position="37"/>
    </location>
</feature>
<keyword evidence="3" id="KW-1185">Reference proteome</keyword>
<organism evidence="2 3">
    <name type="scientific">Aspergillus transmontanensis</name>
    <dbReference type="NCBI Taxonomy" id="1034304"/>
    <lineage>
        <taxon>Eukaryota</taxon>
        <taxon>Fungi</taxon>
        <taxon>Dikarya</taxon>
        <taxon>Ascomycota</taxon>
        <taxon>Pezizomycotina</taxon>
        <taxon>Eurotiomycetes</taxon>
        <taxon>Eurotiomycetidae</taxon>
        <taxon>Eurotiales</taxon>
        <taxon>Aspergillaceae</taxon>
        <taxon>Aspergillus</taxon>
        <taxon>Aspergillus subgen. Circumdati</taxon>
    </lineage>
</organism>
<dbReference type="AlphaFoldDB" id="A0A5N6VR31"/>
<dbReference type="Proteomes" id="UP000325433">
    <property type="component" value="Unassembled WGS sequence"/>
</dbReference>